<feature type="compositionally biased region" description="Polar residues" evidence="1">
    <location>
        <begin position="222"/>
        <end position="231"/>
    </location>
</feature>
<evidence type="ECO:0000256" key="2">
    <source>
        <dbReference type="SAM" id="SignalP"/>
    </source>
</evidence>
<protein>
    <recommendedName>
        <fullName evidence="3">GUN4-like domain-containing protein</fullName>
    </recommendedName>
</protein>
<evidence type="ECO:0000313" key="4">
    <source>
        <dbReference type="EMBL" id="OKH18669.1"/>
    </source>
</evidence>
<dbReference type="InterPro" id="IPR037215">
    <property type="entry name" value="GUN4-like_sf"/>
</dbReference>
<organism evidence="4 5">
    <name type="scientific">Hydrococcus rivularis NIES-593</name>
    <dbReference type="NCBI Taxonomy" id="1921803"/>
    <lineage>
        <taxon>Bacteria</taxon>
        <taxon>Bacillati</taxon>
        <taxon>Cyanobacteriota</taxon>
        <taxon>Cyanophyceae</taxon>
        <taxon>Pleurocapsales</taxon>
        <taxon>Hydrococcaceae</taxon>
        <taxon>Hydrococcus</taxon>
    </lineage>
</organism>
<dbReference type="Proteomes" id="UP000186868">
    <property type="component" value="Unassembled WGS sequence"/>
</dbReference>
<reference evidence="4 5" key="1">
    <citation type="submission" date="2016-11" db="EMBL/GenBank/DDBJ databases">
        <title>Draft Genome Sequences of Nine Cyanobacterial Strains from Diverse Habitats.</title>
        <authorList>
            <person name="Zhu T."/>
            <person name="Hou S."/>
            <person name="Lu X."/>
            <person name="Hess W.R."/>
        </authorList>
    </citation>
    <scope>NUCLEOTIDE SEQUENCE [LARGE SCALE GENOMIC DNA]</scope>
    <source>
        <strain evidence="4 5">NIES-593</strain>
    </source>
</reference>
<evidence type="ECO:0000256" key="1">
    <source>
        <dbReference type="SAM" id="MobiDB-lite"/>
    </source>
</evidence>
<evidence type="ECO:0000313" key="5">
    <source>
        <dbReference type="Proteomes" id="UP000186868"/>
    </source>
</evidence>
<keyword evidence="5" id="KW-1185">Reference proteome</keyword>
<accession>A0A1U7H7S8</accession>
<dbReference type="EMBL" id="MRCB01000048">
    <property type="protein sequence ID" value="OKH18669.1"/>
    <property type="molecule type" value="Genomic_DNA"/>
</dbReference>
<dbReference type="OrthoDB" id="7915178at2"/>
<dbReference type="InterPro" id="IPR008629">
    <property type="entry name" value="GUN4-like"/>
</dbReference>
<dbReference type="PANTHER" id="PTHR34800:SF1">
    <property type="entry name" value="TETRAPYRROLE-BINDING PROTEIN, CHLOROPLASTIC"/>
    <property type="match status" value="1"/>
</dbReference>
<dbReference type="Pfam" id="PF05419">
    <property type="entry name" value="GUN4"/>
    <property type="match status" value="1"/>
</dbReference>
<dbReference type="GO" id="GO:0046906">
    <property type="term" value="F:tetrapyrrole binding"/>
    <property type="evidence" value="ECO:0007669"/>
    <property type="project" value="TreeGrafter"/>
</dbReference>
<dbReference type="AlphaFoldDB" id="A0A1U7H7S8"/>
<dbReference type="GO" id="GO:0030288">
    <property type="term" value="C:outer membrane-bounded periplasmic space"/>
    <property type="evidence" value="ECO:0007669"/>
    <property type="project" value="TreeGrafter"/>
</dbReference>
<keyword evidence="2" id="KW-0732">Signal</keyword>
<proteinExistence type="predicted"/>
<dbReference type="SUPFAM" id="SSF140869">
    <property type="entry name" value="GUN4-like"/>
    <property type="match status" value="1"/>
</dbReference>
<evidence type="ECO:0000259" key="3">
    <source>
        <dbReference type="Pfam" id="PF05419"/>
    </source>
</evidence>
<feature type="domain" description="GUN4-like" evidence="3">
    <location>
        <begin position="43"/>
        <end position="171"/>
    </location>
</feature>
<comment type="caution">
    <text evidence="4">The sequence shown here is derived from an EMBL/GenBank/DDBJ whole genome shotgun (WGS) entry which is preliminary data.</text>
</comment>
<gene>
    <name evidence="4" type="ORF">NIES593_21925</name>
</gene>
<dbReference type="STRING" id="1921803.NIES593_21925"/>
<dbReference type="Gene3D" id="1.25.40.620">
    <property type="match status" value="1"/>
</dbReference>
<dbReference type="CDD" id="cd16383">
    <property type="entry name" value="GUN4"/>
    <property type="match status" value="1"/>
</dbReference>
<feature type="chain" id="PRO_5013341476" description="GUN4-like domain-containing protein" evidence="2">
    <location>
        <begin position="24"/>
        <end position="231"/>
    </location>
</feature>
<name>A0A1U7H7S8_9CYAN</name>
<dbReference type="Gene3D" id="1.10.10.1770">
    <property type="entry name" value="Gun4-like"/>
    <property type="match status" value="1"/>
</dbReference>
<feature type="region of interest" description="Disordered" evidence="1">
    <location>
        <begin position="197"/>
        <end position="231"/>
    </location>
</feature>
<dbReference type="PANTHER" id="PTHR34800">
    <property type="entry name" value="TETRAPYRROLE-BINDING PROTEIN, CHLOROPLASTIC"/>
    <property type="match status" value="1"/>
</dbReference>
<feature type="signal peptide" evidence="2">
    <location>
        <begin position="1"/>
        <end position="23"/>
    </location>
</feature>
<sequence length="231" mass="26185">MMTMKKLALALALCLLPTSAALAQLLSQTNSPSTNDSSLISPETRINYNFLRQLLATGQWRKANDRTKQLMLKAANREAQGWLSSQNIEKFPCWDLKTIDSLWKEYSKGRFGFSVQFPIFVETGNRPGRLVDVDAYEKFGDRVGWRKEQRWIDFKENLNYSLDAPIGHLPNPRQEYQINGGRLEYVTLSKRMVDCKLVTPPANPTPPASETNPLNVIPPGNETKSLNAQKK</sequence>